<comment type="caution">
    <text evidence="1">The sequence shown here is derived from an EMBL/GenBank/DDBJ whole genome shotgun (WGS) entry which is preliminary data.</text>
</comment>
<evidence type="ECO:0000313" key="2">
    <source>
        <dbReference type="Proteomes" id="UP000003438"/>
    </source>
</evidence>
<sequence length="51" mass="5874">MTNTLSLWGSTMTPKQYYLLYDTAISLKLQVPQQANRQNCGDFLDSSRRFA</sequence>
<gene>
    <name evidence="1" type="ORF">SUBVAR_06295</name>
</gene>
<protein>
    <submittedName>
        <fullName evidence="1">Uncharacterized protein</fullName>
    </submittedName>
</protein>
<dbReference type="EMBL" id="ACBY02000026">
    <property type="protein sequence ID" value="EFB75442.1"/>
    <property type="molecule type" value="Genomic_DNA"/>
</dbReference>
<accession>D1PPI1</accession>
<keyword evidence="2" id="KW-1185">Reference proteome</keyword>
<reference evidence="1" key="1">
    <citation type="submission" date="2009-12" db="EMBL/GenBank/DDBJ databases">
        <authorList>
            <person name="Weinstock G."/>
            <person name="Sodergren E."/>
            <person name="Clifton S."/>
            <person name="Fulton L."/>
            <person name="Fulton B."/>
            <person name="Courtney L."/>
            <person name="Fronick C."/>
            <person name="Harrison M."/>
            <person name="Strong C."/>
            <person name="Farmer C."/>
            <person name="Delahaunty K."/>
            <person name="Markovic C."/>
            <person name="Hall O."/>
            <person name="Minx P."/>
            <person name="Tomlinson C."/>
            <person name="Mitreva M."/>
            <person name="Nelson J."/>
            <person name="Hou S."/>
            <person name="Wollam A."/>
            <person name="Pepin K.H."/>
            <person name="Johnson M."/>
            <person name="Bhonagiri V."/>
            <person name="Nash W.E."/>
            <person name="Warren W."/>
            <person name="Chinwalla A."/>
            <person name="Mardis E.R."/>
            <person name="Wilson R.K."/>
        </authorList>
    </citation>
    <scope>NUCLEOTIDE SEQUENCE [LARGE SCALE GENOMIC DNA]</scope>
    <source>
        <strain evidence="1">DSM 15176</strain>
    </source>
</reference>
<proteinExistence type="predicted"/>
<name>D1PPI1_9FIRM</name>
<dbReference type="HOGENOM" id="CLU_3104607_0_0_9"/>
<organism evidence="1 2">
    <name type="scientific">Subdoligranulum variabile DSM 15176</name>
    <dbReference type="NCBI Taxonomy" id="411471"/>
    <lineage>
        <taxon>Bacteria</taxon>
        <taxon>Bacillati</taxon>
        <taxon>Bacillota</taxon>
        <taxon>Clostridia</taxon>
        <taxon>Eubacteriales</taxon>
        <taxon>Oscillospiraceae</taxon>
        <taxon>Subdoligranulum</taxon>
    </lineage>
</organism>
<evidence type="ECO:0000313" key="1">
    <source>
        <dbReference type="EMBL" id="EFB75442.1"/>
    </source>
</evidence>
<dbReference type="STRING" id="411471.SUBVAR_06295"/>
<dbReference type="Proteomes" id="UP000003438">
    <property type="component" value="Unassembled WGS sequence"/>
</dbReference>
<dbReference type="AlphaFoldDB" id="D1PPI1"/>